<feature type="compositionally biased region" description="Acidic residues" evidence="1">
    <location>
        <begin position="15"/>
        <end position="25"/>
    </location>
</feature>
<organism evidence="2 3">
    <name type="scientific">Racocetra fulgida</name>
    <dbReference type="NCBI Taxonomy" id="60492"/>
    <lineage>
        <taxon>Eukaryota</taxon>
        <taxon>Fungi</taxon>
        <taxon>Fungi incertae sedis</taxon>
        <taxon>Mucoromycota</taxon>
        <taxon>Glomeromycotina</taxon>
        <taxon>Glomeromycetes</taxon>
        <taxon>Diversisporales</taxon>
        <taxon>Gigasporaceae</taxon>
        <taxon>Racocetra</taxon>
    </lineage>
</organism>
<evidence type="ECO:0000313" key="2">
    <source>
        <dbReference type="EMBL" id="CAG8487425.1"/>
    </source>
</evidence>
<dbReference type="Proteomes" id="UP000789396">
    <property type="component" value="Unassembled WGS sequence"/>
</dbReference>
<keyword evidence="3" id="KW-1185">Reference proteome</keyword>
<name>A0A9N8WER7_9GLOM</name>
<reference evidence="2" key="1">
    <citation type="submission" date="2021-06" db="EMBL/GenBank/DDBJ databases">
        <authorList>
            <person name="Kallberg Y."/>
            <person name="Tangrot J."/>
            <person name="Rosling A."/>
        </authorList>
    </citation>
    <scope>NUCLEOTIDE SEQUENCE</scope>
    <source>
        <strain evidence="2">IN212</strain>
    </source>
</reference>
<proteinExistence type="predicted"/>
<sequence length="44" mass="5156">MDDKADDRSNKINNEMDDEAEFKDDEAEFDKIDKIEELTIVSAY</sequence>
<gene>
    <name evidence="2" type="ORF">RFULGI_LOCUS1825</name>
</gene>
<comment type="caution">
    <text evidence="2">The sequence shown here is derived from an EMBL/GenBank/DDBJ whole genome shotgun (WGS) entry which is preliminary data.</text>
</comment>
<evidence type="ECO:0000313" key="3">
    <source>
        <dbReference type="Proteomes" id="UP000789396"/>
    </source>
</evidence>
<feature type="compositionally biased region" description="Basic and acidic residues" evidence="1">
    <location>
        <begin position="1"/>
        <end position="10"/>
    </location>
</feature>
<dbReference type="AlphaFoldDB" id="A0A9N8WER7"/>
<dbReference type="EMBL" id="CAJVPZ010001240">
    <property type="protein sequence ID" value="CAG8487425.1"/>
    <property type="molecule type" value="Genomic_DNA"/>
</dbReference>
<evidence type="ECO:0000256" key="1">
    <source>
        <dbReference type="SAM" id="MobiDB-lite"/>
    </source>
</evidence>
<feature type="region of interest" description="Disordered" evidence="1">
    <location>
        <begin position="1"/>
        <end position="25"/>
    </location>
</feature>
<protein>
    <submittedName>
        <fullName evidence="2">8611_t:CDS:1</fullName>
    </submittedName>
</protein>
<accession>A0A9N8WER7</accession>